<organism evidence="1">
    <name type="scientific">Brassica oleracea</name>
    <name type="common">Wild cabbage</name>
    <dbReference type="NCBI Taxonomy" id="3712"/>
    <lineage>
        <taxon>Eukaryota</taxon>
        <taxon>Viridiplantae</taxon>
        <taxon>Streptophyta</taxon>
        <taxon>Embryophyta</taxon>
        <taxon>Tracheophyta</taxon>
        <taxon>Spermatophyta</taxon>
        <taxon>Magnoliopsida</taxon>
        <taxon>eudicotyledons</taxon>
        <taxon>Gunneridae</taxon>
        <taxon>Pentapetalae</taxon>
        <taxon>rosids</taxon>
        <taxon>malvids</taxon>
        <taxon>Brassicales</taxon>
        <taxon>Brassicaceae</taxon>
        <taxon>Brassiceae</taxon>
        <taxon>Brassica</taxon>
    </lineage>
</organism>
<proteinExistence type="predicted"/>
<dbReference type="EMBL" id="LR031873">
    <property type="protein sequence ID" value="VDD09738.1"/>
    <property type="molecule type" value="Genomic_DNA"/>
</dbReference>
<reference evidence="1" key="1">
    <citation type="submission" date="2018-11" db="EMBL/GenBank/DDBJ databases">
        <authorList>
            <consortium name="Genoscope - CEA"/>
            <person name="William W."/>
        </authorList>
    </citation>
    <scope>NUCLEOTIDE SEQUENCE</scope>
</reference>
<accession>A0A3P6C614</accession>
<sequence>MRFKEKKLRNLLLLEREEKKLKDQALLFHKNQGNQLLIEQKYGNSLSKKKMIVHNAIVVSAKLQELKVAPETRTCSPREITKCILVPFCI</sequence>
<evidence type="ECO:0000313" key="1">
    <source>
        <dbReference type="EMBL" id="VDD09738.1"/>
    </source>
</evidence>
<dbReference type="AlphaFoldDB" id="A0A3P6C614"/>
<gene>
    <name evidence="1" type="ORF">BOLC4T25189H</name>
</gene>
<protein>
    <submittedName>
        <fullName evidence="1">Uncharacterized protein</fullName>
    </submittedName>
</protein>
<name>A0A3P6C614_BRAOL</name>